<dbReference type="PROSITE" id="PS00211">
    <property type="entry name" value="ABC_TRANSPORTER_1"/>
    <property type="match status" value="2"/>
</dbReference>
<feature type="domain" description="ABC transporter" evidence="5">
    <location>
        <begin position="541"/>
        <end position="757"/>
    </location>
</feature>
<organism evidence="6 7">
    <name type="scientific">Coniophora puteana (strain RWD-64-598)</name>
    <name type="common">Brown rot fungus</name>
    <dbReference type="NCBI Taxonomy" id="741705"/>
    <lineage>
        <taxon>Eukaryota</taxon>
        <taxon>Fungi</taxon>
        <taxon>Dikarya</taxon>
        <taxon>Basidiomycota</taxon>
        <taxon>Agaricomycotina</taxon>
        <taxon>Agaricomycetes</taxon>
        <taxon>Agaricomycetidae</taxon>
        <taxon>Boletales</taxon>
        <taxon>Coniophorineae</taxon>
        <taxon>Coniophoraceae</taxon>
        <taxon>Coniophora</taxon>
    </lineage>
</organism>
<evidence type="ECO:0000256" key="4">
    <source>
        <dbReference type="SAM" id="MobiDB-lite"/>
    </source>
</evidence>
<gene>
    <name evidence="6" type="ORF">CONPUDRAFT_64371</name>
</gene>
<dbReference type="Proteomes" id="UP000053558">
    <property type="component" value="Unassembled WGS sequence"/>
</dbReference>
<keyword evidence="3" id="KW-0067">ATP-binding</keyword>
<dbReference type="FunFam" id="3.40.50.300:FF:000011">
    <property type="entry name" value="Putative ABC transporter ATP-binding component"/>
    <property type="match status" value="1"/>
</dbReference>
<dbReference type="PANTHER" id="PTHR19211:SF129">
    <property type="entry name" value="ABC TRANSPORTER ATP-BINDING PROTEIN"/>
    <property type="match status" value="1"/>
</dbReference>
<dbReference type="OMA" id="RQIAHME"/>
<keyword evidence="7" id="KW-1185">Reference proteome</keyword>
<dbReference type="GO" id="GO:0016887">
    <property type="term" value="F:ATP hydrolysis activity"/>
    <property type="evidence" value="ECO:0007669"/>
    <property type="project" value="InterPro"/>
</dbReference>
<dbReference type="InterPro" id="IPR017871">
    <property type="entry name" value="ABC_transporter-like_CS"/>
</dbReference>
<dbReference type="Pfam" id="PF00005">
    <property type="entry name" value="ABC_tran"/>
    <property type="match status" value="2"/>
</dbReference>
<sequence>MNAFYDALGEKLEASRRALGEAESARKAEQAISGAGAGSSSPAPVSERAKAAEARKQKRLEKKKAKDAVAAATSSSASAAEKDSANVTANDGADHTEPEPLPTIVATSQQSRFHKETLVTSSREVDLATVNISVNQLDLLVDAHLRLKEGVRYGLVGQNGVGKSMLMRCMADGILALPNNLNVLHVAQLEAFDEALIVVDEVLHADKACMTSLQEYEDLHRILGNSRQSTTKNNAELNKAVHKILLTRLFARVAEARQIALKRSGQRGHDARQEQLKIEKEYAELERQDPQKYVTSDMVTDMISDVFDKYELVDIEGRRARAKRILKGLGFSEAQVDEPVKKLSGGWRMKVALAKSLFMNPDILLLDEPTNHLDLPAIFWLQEYIINETDGITVVVVSHDRSFLNAVTDETIILRDRVLAYHQGNFDDYEKNTEEQRVRKQTLLDTQEKKRAKLVASIQRDVQHARATGDDKRLGQAASRKKKLDRLGMEKTEDGKRFKVSYWAGYHAGVRADVEVQQALKTAPIRVPAPAGPLRYHGQVFTAKSVAFAYPGSARMYLRDFSIDVKPGARVAFLGPNGCGKTTLLNVMTGVLSPTSGEVYRHPSLRVGYFSQHAVDQLDHACTPLQEMKRRHPAMSEQECWAQFGGVGILGAVASRRTASLSGGQRSRVALAMILVEEPHVLVLDEITNHLDMGTVDKLVDALRDFSGALVLVSHDVWFLRELMEGEEEGEDGEEVEAPRERAFYVVKNGLVKKWEKDLDAYVDTVMAKVRKSF</sequence>
<comment type="caution">
    <text evidence="6">The sequence shown here is derived from an EMBL/GenBank/DDBJ whole genome shotgun (WGS) entry which is preliminary data.</text>
</comment>
<dbReference type="Pfam" id="PF12848">
    <property type="entry name" value="ABC_tran_Xtn"/>
    <property type="match status" value="1"/>
</dbReference>
<dbReference type="GO" id="GO:0005524">
    <property type="term" value="F:ATP binding"/>
    <property type="evidence" value="ECO:0007669"/>
    <property type="project" value="UniProtKB-KW"/>
</dbReference>
<dbReference type="InterPro" id="IPR003439">
    <property type="entry name" value="ABC_transporter-like_ATP-bd"/>
</dbReference>
<dbReference type="EMBL" id="JH711586">
    <property type="protein sequence ID" value="EIW76298.1"/>
    <property type="molecule type" value="Genomic_DNA"/>
</dbReference>
<feature type="region of interest" description="Disordered" evidence="4">
    <location>
        <begin position="17"/>
        <end position="101"/>
    </location>
</feature>
<feature type="domain" description="ABC transporter" evidence="5">
    <location>
        <begin position="122"/>
        <end position="448"/>
    </location>
</feature>
<dbReference type="InterPro" id="IPR003593">
    <property type="entry name" value="AAA+_ATPase"/>
</dbReference>
<dbReference type="InterPro" id="IPR050611">
    <property type="entry name" value="ABCF"/>
</dbReference>
<evidence type="ECO:0000259" key="5">
    <source>
        <dbReference type="PROSITE" id="PS50893"/>
    </source>
</evidence>
<evidence type="ECO:0000256" key="1">
    <source>
        <dbReference type="ARBA" id="ARBA00022737"/>
    </source>
</evidence>
<proteinExistence type="predicted"/>
<protein>
    <recommendedName>
        <fullName evidence="5">ABC transporter domain-containing protein</fullName>
    </recommendedName>
</protein>
<dbReference type="RefSeq" id="XP_007773328.1">
    <property type="nucleotide sequence ID" value="XM_007775138.1"/>
</dbReference>
<dbReference type="OrthoDB" id="2110130at2759"/>
<dbReference type="InterPro" id="IPR032781">
    <property type="entry name" value="ABC_tran_Xtn"/>
</dbReference>
<evidence type="ECO:0000256" key="2">
    <source>
        <dbReference type="ARBA" id="ARBA00022741"/>
    </source>
</evidence>
<dbReference type="InterPro" id="IPR027417">
    <property type="entry name" value="P-loop_NTPase"/>
</dbReference>
<feature type="compositionally biased region" description="Basic residues" evidence="4">
    <location>
        <begin position="56"/>
        <end position="65"/>
    </location>
</feature>
<name>A0A5M3MAK2_CONPW</name>
<keyword evidence="1" id="KW-0677">Repeat</keyword>
<dbReference type="AlphaFoldDB" id="A0A5M3MAK2"/>
<dbReference type="PROSITE" id="PS50893">
    <property type="entry name" value="ABC_TRANSPORTER_2"/>
    <property type="match status" value="2"/>
</dbReference>
<feature type="compositionally biased region" description="Low complexity" evidence="4">
    <location>
        <begin position="68"/>
        <end position="79"/>
    </location>
</feature>
<dbReference type="SMART" id="SM00382">
    <property type="entry name" value="AAA"/>
    <property type="match status" value="2"/>
</dbReference>
<evidence type="ECO:0000256" key="3">
    <source>
        <dbReference type="ARBA" id="ARBA00022840"/>
    </source>
</evidence>
<reference evidence="7" key="1">
    <citation type="journal article" date="2012" name="Science">
        <title>The Paleozoic origin of enzymatic lignin decomposition reconstructed from 31 fungal genomes.</title>
        <authorList>
            <person name="Floudas D."/>
            <person name="Binder M."/>
            <person name="Riley R."/>
            <person name="Barry K."/>
            <person name="Blanchette R.A."/>
            <person name="Henrissat B."/>
            <person name="Martinez A.T."/>
            <person name="Otillar R."/>
            <person name="Spatafora J.W."/>
            <person name="Yadav J.S."/>
            <person name="Aerts A."/>
            <person name="Benoit I."/>
            <person name="Boyd A."/>
            <person name="Carlson A."/>
            <person name="Copeland A."/>
            <person name="Coutinho P.M."/>
            <person name="de Vries R.P."/>
            <person name="Ferreira P."/>
            <person name="Findley K."/>
            <person name="Foster B."/>
            <person name="Gaskell J."/>
            <person name="Glotzer D."/>
            <person name="Gorecki P."/>
            <person name="Heitman J."/>
            <person name="Hesse C."/>
            <person name="Hori C."/>
            <person name="Igarashi K."/>
            <person name="Jurgens J.A."/>
            <person name="Kallen N."/>
            <person name="Kersten P."/>
            <person name="Kohler A."/>
            <person name="Kuees U."/>
            <person name="Kumar T.K.A."/>
            <person name="Kuo A."/>
            <person name="LaButti K."/>
            <person name="Larrondo L.F."/>
            <person name="Lindquist E."/>
            <person name="Ling A."/>
            <person name="Lombard V."/>
            <person name="Lucas S."/>
            <person name="Lundell T."/>
            <person name="Martin R."/>
            <person name="McLaughlin D.J."/>
            <person name="Morgenstern I."/>
            <person name="Morin E."/>
            <person name="Murat C."/>
            <person name="Nagy L.G."/>
            <person name="Nolan M."/>
            <person name="Ohm R.A."/>
            <person name="Patyshakuliyeva A."/>
            <person name="Rokas A."/>
            <person name="Ruiz-Duenas F.J."/>
            <person name="Sabat G."/>
            <person name="Salamov A."/>
            <person name="Samejima M."/>
            <person name="Schmutz J."/>
            <person name="Slot J.C."/>
            <person name="St John F."/>
            <person name="Stenlid J."/>
            <person name="Sun H."/>
            <person name="Sun S."/>
            <person name="Syed K."/>
            <person name="Tsang A."/>
            <person name="Wiebenga A."/>
            <person name="Young D."/>
            <person name="Pisabarro A."/>
            <person name="Eastwood D.C."/>
            <person name="Martin F."/>
            <person name="Cullen D."/>
            <person name="Grigoriev I.V."/>
            <person name="Hibbett D.S."/>
        </authorList>
    </citation>
    <scope>NUCLEOTIDE SEQUENCE [LARGE SCALE GENOMIC DNA]</scope>
    <source>
        <strain evidence="7">RWD-64-598 SS2</strain>
    </source>
</reference>
<evidence type="ECO:0000313" key="7">
    <source>
        <dbReference type="Proteomes" id="UP000053558"/>
    </source>
</evidence>
<dbReference type="SUPFAM" id="SSF52540">
    <property type="entry name" value="P-loop containing nucleoside triphosphate hydrolases"/>
    <property type="match status" value="2"/>
</dbReference>
<keyword evidence="2" id="KW-0547">Nucleotide-binding</keyword>
<feature type="compositionally biased region" description="Basic and acidic residues" evidence="4">
    <location>
        <begin position="17"/>
        <end position="29"/>
    </location>
</feature>
<dbReference type="PANTHER" id="PTHR19211">
    <property type="entry name" value="ATP-BINDING TRANSPORT PROTEIN-RELATED"/>
    <property type="match status" value="1"/>
</dbReference>
<evidence type="ECO:0000313" key="6">
    <source>
        <dbReference type="EMBL" id="EIW76298.1"/>
    </source>
</evidence>
<dbReference type="Gene3D" id="3.40.50.300">
    <property type="entry name" value="P-loop containing nucleotide triphosphate hydrolases"/>
    <property type="match status" value="2"/>
</dbReference>
<dbReference type="GeneID" id="19208353"/>
<dbReference type="CDD" id="cd03221">
    <property type="entry name" value="ABCF_EF-3"/>
    <property type="match status" value="2"/>
</dbReference>
<dbReference type="KEGG" id="cput:CONPUDRAFT_64371"/>
<accession>A0A5M3MAK2</accession>